<name>A0A382ZQ35_9ZZZZ</name>
<dbReference type="PANTHER" id="PTHR42924">
    <property type="entry name" value="EXONUCLEASE"/>
    <property type="match status" value="1"/>
</dbReference>
<dbReference type="EMBL" id="UINC01185781">
    <property type="protein sequence ID" value="SVD97657.1"/>
    <property type="molecule type" value="Genomic_DNA"/>
</dbReference>
<evidence type="ECO:0000313" key="1">
    <source>
        <dbReference type="EMBL" id="SVD97657.1"/>
    </source>
</evidence>
<dbReference type="InterPro" id="IPR016195">
    <property type="entry name" value="Pol/histidinol_Pase-like"/>
</dbReference>
<dbReference type="InterPro" id="IPR052018">
    <property type="entry name" value="PHP_domain"/>
</dbReference>
<evidence type="ECO:0008006" key="2">
    <source>
        <dbReference type="Google" id="ProtNLM"/>
    </source>
</evidence>
<dbReference type="GO" id="GO:0004534">
    <property type="term" value="F:5'-3' RNA exonuclease activity"/>
    <property type="evidence" value="ECO:0007669"/>
    <property type="project" value="TreeGrafter"/>
</dbReference>
<organism evidence="1">
    <name type="scientific">marine metagenome</name>
    <dbReference type="NCBI Taxonomy" id="408172"/>
    <lineage>
        <taxon>unclassified sequences</taxon>
        <taxon>metagenomes</taxon>
        <taxon>ecological metagenomes</taxon>
    </lineage>
</organism>
<proteinExistence type="predicted"/>
<dbReference type="GO" id="GO:0035312">
    <property type="term" value="F:5'-3' DNA exonuclease activity"/>
    <property type="evidence" value="ECO:0007669"/>
    <property type="project" value="TreeGrafter"/>
</dbReference>
<protein>
    <recommendedName>
        <fullName evidence="2">PHP domain-containing protein</fullName>
    </recommendedName>
</protein>
<sequence>RVALLCQAGTPVSWDRVSELAGGGSVGRPHIAQALVEKGYASHPKDAFDRLINWKAPAYVPRKLIQPKEAVDLINGSGGLAVLAHPLASEAKSGRREIFELETTISSLVDFGIVGIEAYYGDYSIEQVERVISLANKYGLIPCGGSDYHAAGNPIEPEPGDMGPPMESVELLKNLKTS</sequence>
<gene>
    <name evidence="1" type="ORF">METZ01_LOCUS450511</name>
</gene>
<dbReference type="PANTHER" id="PTHR42924:SF3">
    <property type="entry name" value="POLYMERASE_HISTIDINOL PHOSPHATASE N-TERMINAL DOMAIN-CONTAINING PROTEIN"/>
    <property type="match status" value="1"/>
</dbReference>
<dbReference type="Gene3D" id="1.10.150.650">
    <property type="match status" value="1"/>
</dbReference>
<dbReference type="AlphaFoldDB" id="A0A382ZQ35"/>
<feature type="non-terminal residue" evidence="1">
    <location>
        <position position="1"/>
    </location>
</feature>
<reference evidence="1" key="1">
    <citation type="submission" date="2018-05" db="EMBL/GenBank/DDBJ databases">
        <authorList>
            <person name="Lanie J.A."/>
            <person name="Ng W.-L."/>
            <person name="Kazmierczak K.M."/>
            <person name="Andrzejewski T.M."/>
            <person name="Davidsen T.M."/>
            <person name="Wayne K.J."/>
            <person name="Tettelin H."/>
            <person name="Glass J.I."/>
            <person name="Rusch D."/>
            <person name="Podicherti R."/>
            <person name="Tsui H.-C.T."/>
            <person name="Winkler M.E."/>
        </authorList>
    </citation>
    <scope>NUCLEOTIDE SEQUENCE</scope>
</reference>
<dbReference type="SUPFAM" id="SSF89550">
    <property type="entry name" value="PHP domain-like"/>
    <property type="match status" value="1"/>
</dbReference>
<accession>A0A382ZQ35</accession>